<dbReference type="EMBL" id="LGRN01000083">
    <property type="protein sequence ID" value="OJD17014.1"/>
    <property type="molecule type" value="Genomic_DNA"/>
</dbReference>
<keyword evidence="1" id="KW-1133">Transmembrane helix</keyword>
<gene>
    <name evidence="2" type="ORF">AJ78_02858</name>
</gene>
<evidence type="ECO:0008006" key="4">
    <source>
        <dbReference type="Google" id="ProtNLM"/>
    </source>
</evidence>
<feature type="transmembrane region" description="Helical" evidence="1">
    <location>
        <begin position="105"/>
        <end position="124"/>
    </location>
</feature>
<keyword evidence="1" id="KW-0812">Transmembrane</keyword>
<evidence type="ECO:0000313" key="3">
    <source>
        <dbReference type="Proteomes" id="UP000182235"/>
    </source>
</evidence>
<evidence type="ECO:0000256" key="1">
    <source>
        <dbReference type="SAM" id="Phobius"/>
    </source>
</evidence>
<sequence>MAQQQIETMSSLSTWLPALWPYRYTSPTPEELRQRRELLTLRGEYAQLSTLILLLMFSVYSFAARRRTGSSKDDKWAGGRSSSLPLSAWLESPLMRDGTETRGQYLVATVWMMWLFGLSAWRAGDDYLHLTKSLAHTALATIPFSFLLSPKLSPTAHPFNLICSHLLHVPQTHLTPYHRLLGRLVIPTLVSLHSFLYIMFFVQNGLLEKRLNDADVQLGIFAFLALAGLWGASGWVAGWARGKRYSTSRLVSGSGSKRAAYVLHVVLVLVVLGTVYFHVEYSRRYVVQALVIYGVDVGSWVIKQVLRTGVGGMAAR</sequence>
<name>A0A1J9PLN9_9EURO</name>
<dbReference type="VEuPathDB" id="FungiDB:AJ78_02858"/>
<feature type="transmembrane region" description="Helical" evidence="1">
    <location>
        <begin position="180"/>
        <end position="200"/>
    </location>
</feature>
<proteinExistence type="predicted"/>
<protein>
    <recommendedName>
        <fullName evidence="4">Ferric oxidoreductase domain-containing protein</fullName>
    </recommendedName>
</protein>
<comment type="caution">
    <text evidence="2">The sequence shown here is derived from an EMBL/GenBank/DDBJ whole genome shotgun (WGS) entry which is preliminary data.</text>
</comment>
<feature type="transmembrane region" description="Helical" evidence="1">
    <location>
        <begin position="261"/>
        <end position="279"/>
    </location>
</feature>
<keyword evidence="1" id="KW-0472">Membrane</keyword>
<feature type="transmembrane region" description="Helical" evidence="1">
    <location>
        <begin position="220"/>
        <end position="240"/>
    </location>
</feature>
<feature type="transmembrane region" description="Helical" evidence="1">
    <location>
        <begin position="45"/>
        <end position="63"/>
    </location>
</feature>
<dbReference type="AlphaFoldDB" id="A0A1J9PLN9"/>
<accession>A0A1J9PLN9</accession>
<dbReference type="Proteomes" id="UP000182235">
    <property type="component" value="Unassembled WGS sequence"/>
</dbReference>
<organism evidence="2 3">
    <name type="scientific">Emergomyces pasteurianus Ep9510</name>
    <dbReference type="NCBI Taxonomy" id="1447872"/>
    <lineage>
        <taxon>Eukaryota</taxon>
        <taxon>Fungi</taxon>
        <taxon>Dikarya</taxon>
        <taxon>Ascomycota</taxon>
        <taxon>Pezizomycotina</taxon>
        <taxon>Eurotiomycetes</taxon>
        <taxon>Eurotiomycetidae</taxon>
        <taxon>Onygenales</taxon>
        <taxon>Ajellomycetaceae</taxon>
        <taxon>Emergomyces</taxon>
    </lineage>
</organism>
<dbReference type="OrthoDB" id="10006946at2759"/>
<dbReference type="STRING" id="1447872.A0A1J9PLN9"/>
<evidence type="ECO:0000313" key="2">
    <source>
        <dbReference type="EMBL" id="OJD17014.1"/>
    </source>
</evidence>
<keyword evidence="3" id="KW-1185">Reference proteome</keyword>
<reference evidence="2 3" key="1">
    <citation type="submission" date="2015-07" db="EMBL/GenBank/DDBJ databases">
        <title>Emmonsia species relationships and genome sequence.</title>
        <authorList>
            <consortium name="The Broad Institute Genomics Platform"/>
            <person name="Cuomo C.A."/>
            <person name="Munoz J.F."/>
            <person name="Imamovic A."/>
            <person name="Priest M.E."/>
            <person name="Young S."/>
            <person name="Clay O.K."/>
            <person name="McEwen J.G."/>
        </authorList>
    </citation>
    <scope>NUCLEOTIDE SEQUENCE [LARGE SCALE GENOMIC DNA]</scope>
    <source>
        <strain evidence="2 3">UAMH 9510</strain>
    </source>
</reference>